<feature type="region of interest" description="Disordered" evidence="9">
    <location>
        <begin position="155"/>
        <end position="367"/>
    </location>
</feature>
<dbReference type="InterPro" id="IPR036420">
    <property type="entry name" value="BRCT_dom_sf"/>
</dbReference>
<evidence type="ECO:0000256" key="4">
    <source>
        <dbReference type="ARBA" id="ARBA00023015"/>
    </source>
</evidence>
<dbReference type="GO" id="GO:0070187">
    <property type="term" value="C:shelterin complex"/>
    <property type="evidence" value="ECO:0007669"/>
    <property type="project" value="TreeGrafter"/>
</dbReference>
<feature type="compositionally biased region" description="Acidic residues" evidence="9">
    <location>
        <begin position="348"/>
        <end position="366"/>
    </location>
</feature>
<evidence type="ECO:0000256" key="8">
    <source>
        <dbReference type="RuleBase" id="RU367107"/>
    </source>
</evidence>
<feature type="compositionally biased region" description="Polar residues" evidence="9">
    <location>
        <begin position="216"/>
        <end position="227"/>
    </location>
</feature>
<dbReference type="InterPro" id="IPR015010">
    <property type="entry name" value="TERF2IP_Myb"/>
</dbReference>
<keyword evidence="7 8" id="KW-0539">Nucleus</keyword>
<dbReference type="GeneID" id="81620762"/>
<keyword evidence="12" id="KW-1185">Reference proteome</keyword>
<dbReference type="Pfam" id="PF08914">
    <property type="entry name" value="Myb_Rap1"/>
    <property type="match status" value="1"/>
</dbReference>
<dbReference type="Pfam" id="PF16589">
    <property type="entry name" value="BRCT_2"/>
    <property type="match status" value="1"/>
</dbReference>
<feature type="compositionally biased region" description="Basic and acidic residues" evidence="9">
    <location>
        <begin position="279"/>
        <end position="292"/>
    </location>
</feature>
<evidence type="ECO:0000256" key="7">
    <source>
        <dbReference type="ARBA" id="ARBA00023242"/>
    </source>
</evidence>
<dbReference type="PANTHER" id="PTHR16466">
    <property type="entry name" value="TELOMERE REPEAT-BINDING FACTOR 2-INTERACTING PROTEIN 1"/>
    <property type="match status" value="1"/>
</dbReference>
<keyword evidence="3 8" id="KW-0779">Telomere</keyword>
<dbReference type="InterPro" id="IPR021661">
    <property type="entry name" value="Rap1_C"/>
</dbReference>
<dbReference type="SUPFAM" id="SSF52113">
    <property type="entry name" value="BRCT domain"/>
    <property type="match status" value="1"/>
</dbReference>
<comment type="similarity">
    <text evidence="1 8">Belongs to the RAP1 family.</text>
</comment>
<feature type="compositionally biased region" description="Basic and acidic residues" evidence="9">
    <location>
        <begin position="318"/>
        <end position="332"/>
    </location>
</feature>
<keyword evidence="4" id="KW-0805">Transcription regulation</keyword>
<dbReference type="GO" id="GO:0042162">
    <property type="term" value="F:telomeric DNA binding"/>
    <property type="evidence" value="ECO:0007669"/>
    <property type="project" value="TreeGrafter"/>
</dbReference>
<evidence type="ECO:0000256" key="6">
    <source>
        <dbReference type="ARBA" id="ARBA00023163"/>
    </source>
</evidence>
<protein>
    <recommendedName>
        <fullName evidence="8">DNA-binding protein RAP1</fullName>
    </recommendedName>
</protein>
<keyword evidence="6" id="KW-0804">Transcription</keyword>
<dbReference type="InterPro" id="IPR001357">
    <property type="entry name" value="BRCT_dom"/>
</dbReference>
<reference evidence="11" key="1">
    <citation type="submission" date="2022-12" db="EMBL/GenBank/DDBJ databases">
        <authorList>
            <person name="Petersen C."/>
        </authorList>
    </citation>
    <scope>NUCLEOTIDE SEQUENCE</scope>
    <source>
        <strain evidence="11">IBT 30728</strain>
    </source>
</reference>
<evidence type="ECO:0000259" key="10">
    <source>
        <dbReference type="PROSITE" id="PS50172"/>
    </source>
</evidence>
<evidence type="ECO:0000256" key="2">
    <source>
        <dbReference type="ARBA" id="ARBA00022454"/>
    </source>
</evidence>
<dbReference type="GO" id="GO:0031848">
    <property type="term" value="P:protection from non-homologous end joining at telomere"/>
    <property type="evidence" value="ECO:0007669"/>
    <property type="project" value="TreeGrafter"/>
</dbReference>
<dbReference type="EMBL" id="JAPWDQ010000001">
    <property type="protein sequence ID" value="KAJ5495793.1"/>
    <property type="molecule type" value="Genomic_DNA"/>
</dbReference>
<dbReference type="AlphaFoldDB" id="A0A9W9XMR2"/>
<dbReference type="CDD" id="cd11655">
    <property type="entry name" value="rap1_myb-like"/>
    <property type="match status" value="1"/>
</dbReference>
<reference evidence="11" key="2">
    <citation type="journal article" date="2023" name="IMA Fungus">
        <title>Comparative genomic study of the Penicillium genus elucidates a diverse pangenome and 15 lateral gene transfer events.</title>
        <authorList>
            <person name="Petersen C."/>
            <person name="Sorensen T."/>
            <person name="Nielsen M.R."/>
            <person name="Sondergaard T.E."/>
            <person name="Sorensen J.L."/>
            <person name="Fitzpatrick D.A."/>
            <person name="Frisvad J.C."/>
            <person name="Nielsen K.L."/>
        </authorList>
    </citation>
    <scope>NUCLEOTIDE SEQUENCE</scope>
    <source>
        <strain evidence="11">IBT 30728</strain>
    </source>
</reference>
<comment type="caution">
    <text evidence="11">The sequence shown here is derived from an EMBL/GenBank/DDBJ whole genome shotgun (WGS) entry which is preliminary data.</text>
</comment>
<dbReference type="Pfam" id="PF11626">
    <property type="entry name" value="Rap1_C"/>
    <property type="match status" value="1"/>
</dbReference>
<evidence type="ECO:0000313" key="12">
    <source>
        <dbReference type="Proteomes" id="UP001148312"/>
    </source>
</evidence>
<evidence type="ECO:0000256" key="3">
    <source>
        <dbReference type="ARBA" id="ARBA00022895"/>
    </source>
</evidence>
<dbReference type="PROSITE" id="PS50172">
    <property type="entry name" value="BRCT"/>
    <property type="match status" value="1"/>
</dbReference>
<keyword evidence="2 8" id="KW-0158">Chromosome</keyword>
<sequence length="466" mass="51092">MPNLFGGARFFLSHAVPQRSQLRLTIEQNGGTVVLLEKDADTILVDHLKKSQTHPANALSYQFVEKSVRNGKLEDPELYKVGPSPARPLGASNIPTKSTKRSYSLEDDRIVFDWLYPLEQTPGAPTHGTSIYKLLAERFPQHTWQSWRSRYLKTLRGKPRPGGGEPRPDLVYGGPEAVPGCKKPVTTPQPPQAGSLATGRSPAAATSKELGKSASRPVNNQSGSKLSTKPEVSARKREPPLTSSLETSGAAKKARKGPDKATPSSAVAVQSPPAQTPLKAKELARTPSKEEVQTEGAQAPNGVQETIPLENVPTLDQSLKRPAKDQVEEHADPLFQHLPFFPTSSDSGSDDSGSEDADDDSDPEEYPDLRSWVNAQVAKGVDGPTVLNALRYTSMEPRPAKKLLQILVDGNSVPQNMRGVWTEEDDRCLQSRDAHDVERVVMKHGDRLFKARWEYLEMARERGLVD</sequence>
<name>A0A9W9XMR2_9EURO</name>
<gene>
    <name evidence="11" type="ORF">N7539_000909</name>
</gene>
<keyword evidence="5" id="KW-0010">Activator</keyword>
<evidence type="ECO:0000256" key="5">
    <source>
        <dbReference type="ARBA" id="ARBA00023159"/>
    </source>
</evidence>
<feature type="region of interest" description="Disordered" evidence="9">
    <location>
        <begin position="81"/>
        <end position="100"/>
    </location>
</feature>
<dbReference type="InterPro" id="IPR039595">
    <property type="entry name" value="TE2IP/Rap1"/>
</dbReference>
<dbReference type="Gene3D" id="3.40.50.10190">
    <property type="entry name" value="BRCT domain"/>
    <property type="match status" value="1"/>
</dbReference>
<evidence type="ECO:0000256" key="1">
    <source>
        <dbReference type="ARBA" id="ARBA00010467"/>
    </source>
</evidence>
<dbReference type="InterPro" id="IPR038104">
    <property type="entry name" value="Rap1_C_sf"/>
</dbReference>
<dbReference type="Gene3D" id="1.10.10.2170">
    <property type="match status" value="1"/>
</dbReference>
<dbReference type="Gene3D" id="1.10.10.60">
    <property type="entry name" value="Homeodomain-like"/>
    <property type="match status" value="1"/>
</dbReference>
<dbReference type="SUPFAM" id="SSF46689">
    <property type="entry name" value="Homeodomain-like"/>
    <property type="match status" value="1"/>
</dbReference>
<dbReference type="RefSeq" id="XP_056794806.1">
    <property type="nucleotide sequence ID" value="XM_056930513.1"/>
</dbReference>
<proteinExistence type="inferred from homology"/>
<comment type="subcellular location">
    <subcellularLocation>
        <location evidence="8">Nucleus</location>
    </subcellularLocation>
    <subcellularLocation>
        <location evidence="8">Chromosome</location>
        <location evidence="8">Telomere</location>
    </subcellularLocation>
</comment>
<comment type="function">
    <text evidence="8">Involved in the regulation of telomere length, clustering and has a specific role in telomere position effect (TPE).</text>
</comment>
<comment type="subunit">
    <text evidence="8">Homodimer.</text>
</comment>
<dbReference type="InterPro" id="IPR009057">
    <property type="entry name" value="Homeodomain-like_sf"/>
</dbReference>
<evidence type="ECO:0000256" key="9">
    <source>
        <dbReference type="SAM" id="MobiDB-lite"/>
    </source>
</evidence>
<feature type="domain" description="BRCT" evidence="10">
    <location>
        <begin position="1"/>
        <end position="81"/>
    </location>
</feature>
<dbReference type="GO" id="GO:0010833">
    <property type="term" value="P:telomere maintenance via telomere lengthening"/>
    <property type="evidence" value="ECO:0007669"/>
    <property type="project" value="UniProtKB-UniRule"/>
</dbReference>
<dbReference type="Proteomes" id="UP001148312">
    <property type="component" value="Unassembled WGS sequence"/>
</dbReference>
<evidence type="ECO:0000313" key="11">
    <source>
        <dbReference type="EMBL" id="KAJ5495793.1"/>
    </source>
</evidence>
<organism evidence="11 12">
    <name type="scientific">Penicillium diatomitis</name>
    <dbReference type="NCBI Taxonomy" id="2819901"/>
    <lineage>
        <taxon>Eukaryota</taxon>
        <taxon>Fungi</taxon>
        <taxon>Dikarya</taxon>
        <taxon>Ascomycota</taxon>
        <taxon>Pezizomycotina</taxon>
        <taxon>Eurotiomycetes</taxon>
        <taxon>Eurotiomycetidae</taxon>
        <taxon>Eurotiales</taxon>
        <taxon>Aspergillaceae</taxon>
        <taxon>Penicillium</taxon>
    </lineage>
</organism>
<accession>A0A9W9XMR2</accession>
<dbReference type="PANTHER" id="PTHR16466:SF6">
    <property type="entry name" value="TELOMERIC REPEAT-BINDING FACTOR 2-INTERACTING PROTEIN 1"/>
    <property type="match status" value="1"/>
</dbReference>